<sequence>MSKEFIGIGSESRPPVLVMGEYQQWKRRMIHFLDLLDENPMKSVREGPVKPTITIAEVPRTDTYPCLPAYTVEKPYDMYSLEQRERHVIDKRALTLLIMPFQMTCMPGDNSKIIHVLVLEAIERKSTKSCEKVGKSAKSETQVLRVREVLSVPSGKNDTRTFLDYIAIDQIQGGDSAVESQKENALNAYEGFRARENESLTESYHRLNTLVNDLRRLNVEKGRYEVNVKFLKNLTQEW</sequence>
<evidence type="ECO:0000313" key="2">
    <source>
        <dbReference type="Proteomes" id="UP001172457"/>
    </source>
</evidence>
<organism evidence="1 2">
    <name type="scientific">Centaurea solstitialis</name>
    <name type="common">yellow star-thistle</name>
    <dbReference type="NCBI Taxonomy" id="347529"/>
    <lineage>
        <taxon>Eukaryota</taxon>
        <taxon>Viridiplantae</taxon>
        <taxon>Streptophyta</taxon>
        <taxon>Embryophyta</taxon>
        <taxon>Tracheophyta</taxon>
        <taxon>Spermatophyta</taxon>
        <taxon>Magnoliopsida</taxon>
        <taxon>eudicotyledons</taxon>
        <taxon>Gunneridae</taxon>
        <taxon>Pentapetalae</taxon>
        <taxon>asterids</taxon>
        <taxon>campanulids</taxon>
        <taxon>Asterales</taxon>
        <taxon>Asteraceae</taxon>
        <taxon>Carduoideae</taxon>
        <taxon>Cardueae</taxon>
        <taxon>Centaureinae</taxon>
        <taxon>Centaurea</taxon>
    </lineage>
</organism>
<protein>
    <recommendedName>
        <fullName evidence="3">Gag-Pol polyprotein</fullName>
    </recommendedName>
</protein>
<accession>A0AA38S460</accession>
<evidence type="ECO:0000313" key="1">
    <source>
        <dbReference type="EMBL" id="KAJ9536354.1"/>
    </source>
</evidence>
<name>A0AA38S460_9ASTR</name>
<proteinExistence type="predicted"/>
<reference evidence="1" key="1">
    <citation type="submission" date="2023-03" db="EMBL/GenBank/DDBJ databases">
        <title>Chromosome-scale reference genome and RAD-based genetic map of yellow starthistle (Centaurea solstitialis) reveal putative structural variation and QTLs associated with invader traits.</title>
        <authorList>
            <person name="Reatini B."/>
            <person name="Cang F.A."/>
            <person name="Jiang Q."/>
            <person name="Mckibben M.T.W."/>
            <person name="Barker M.S."/>
            <person name="Rieseberg L.H."/>
            <person name="Dlugosch K.M."/>
        </authorList>
    </citation>
    <scope>NUCLEOTIDE SEQUENCE</scope>
    <source>
        <strain evidence="1">CAN-66</strain>
        <tissue evidence="1">Leaf</tissue>
    </source>
</reference>
<dbReference type="AlphaFoldDB" id="A0AA38S460"/>
<gene>
    <name evidence="1" type="ORF">OSB04_un000472</name>
</gene>
<dbReference type="EMBL" id="JARYMX010000030">
    <property type="protein sequence ID" value="KAJ9536354.1"/>
    <property type="molecule type" value="Genomic_DNA"/>
</dbReference>
<comment type="caution">
    <text evidence="1">The sequence shown here is derived from an EMBL/GenBank/DDBJ whole genome shotgun (WGS) entry which is preliminary data.</text>
</comment>
<keyword evidence="2" id="KW-1185">Reference proteome</keyword>
<dbReference type="Proteomes" id="UP001172457">
    <property type="component" value="Unassembled WGS sequence"/>
</dbReference>
<evidence type="ECO:0008006" key="3">
    <source>
        <dbReference type="Google" id="ProtNLM"/>
    </source>
</evidence>